<feature type="region of interest" description="Disordered" evidence="1">
    <location>
        <begin position="139"/>
        <end position="159"/>
    </location>
</feature>
<feature type="region of interest" description="Disordered" evidence="1">
    <location>
        <begin position="184"/>
        <end position="323"/>
    </location>
</feature>
<feature type="compositionally biased region" description="Polar residues" evidence="1">
    <location>
        <begin position="79"/>
        <end position="91"/>
    </location>
</feature>
<dbReference type="AlphaFoldDB" id="A0A1D2NBS0"/>
<name>A0A1D2NBS0_ORCCI</name>
<feature type="region of interest" description="Disordered" evidence="1">
    <location>
        <begin position="36"/>
        <end position="103"/>
    </location>
</feature>
<feature type="compositionally biased region" description="Basic and acidic residues" evidence="1">
    <location>
        <begin position="184"/>
        <end position="199"/>
    </location>
</feature>
<dbReference type="OrthoDB" id="10258692at2759"/>
<feature type="compositionally biased region" description="Polar residues" evidence="1">
    <location>
        <begin position="37"/>
        <end position="55"/>
    </location>
</feature>
<evidence type="ECO:0000313" key="2">
    <source>
        <dbReference type="EMBL" id="ODN02692.1"/>
    </source>
</evidence>
<evidence type="ECO:0000256" key="1">
    <source>
        <dbReference type="SAM" id="MobiDB-lite"/>
    </source>
</evidence>
<gene>
    <name evidence="2" type="ORF">Ocin01_03991</name>
</gene>
<organism evidence="2 3">
    <name type="scientific">Orchesella cincta</name>
    <name type="common">Springtail</name>
    <name type="synonym">Podura cincta</name>
    <dbReference type="NCBI Taxonomy" id="48709"/>
    <lineage>
        <taxon>Eukaryota</taxon>
        <taxon>Metazoa</taxon>
        <taxon>Ecdysozoa</taxon>
        <taxon>Arthropoda</taxon>
        <taxon>Hexapoda</taxon>
        <taxon>Collembola</taxon>
        <taxon>Entomobryomorpha</taxon>
        <taxon>Entomobryoidea</taxon>
        <taxon>Orchesellidae</taxon>
        <taxon>Orchesellinae</taxon>
        <taxon>Orchesella</taxon>
    </lineage>
</organism>
<accession>A0A1D2NBS0</accession>
<feature type="compositionally biased region" description="Basic and acidic residues" evidence="1">
    <location>
        <begin position="264"/>
        <end position="278"/>
    </location>
</feature>
<comment type="caution">
    <text evidence="2">The sequence shown here is derived from an EMBL/GenBank/DDBJ whole genome shotgun (WGS) entry which is preliminary data.</text>
</comment>
<dbReference type="Proteomes" id="UP000094527">
    <property type="component" value="Unassembled WGS sequence"/>
</dbReference>
<feature type="compositionally biased region" description="Polar residues" evidence="1">
    <location>
        <begin position="298"/>
        <end position="314"/>
    </location>
</feature>
<evidence type="ECO:0000313" key="3">
    <source>
        <dbReference type="Proteomes" id="UP000094527"/>
    </source>
</evidence>
<keyword evidence="3" id="KW-1185">Reference proteome</keyword>
<dbReference type="EMBL" id="LJIJ01000099">
    <property type="protein sequence ID" value="ODN02692.1"/>
    <property type="molecule type" value="Genomic_DNA"/>
</dbReference>
<reference evidence="2 3" key="1">
    <citation type="journal article" date="2016" name="Genome Biol. Evol.">
        <title>Gene Family Evolution Reflects Adaptation to Soil Environmental Stressors in the Genome of the Collembolan Orchesella cincta.</title>
        <authorList>
            <person name="Faddeeva-Vakhrusheva A."/>
            <person name="Derks M.F."/>
            <person name="Anvar S.Y."/>
            <person name="Agamennone V."/>
            <person name="Suring W."/>
            <person name="Smit S."/>
            <person name="van Straalen N.M."/>
            <person name="Roelofs D."/>
        </authorList>
    </citation>
    <scope>NUCLEOTIDE SEQUENCE [LARGE SCALE GENOMIC DNA]</scope>
    <source>
        <tissue evidence="2">Mixed pool</tissue>
    </source>
</reference>
<protein>
    <submittedName>
        <fullName evidence="2">Uncharacterized protein</fullName>
    </submittedName>
</protein>
<proteinExistence type="predicted"/>
<sequence>MCRVAWSSRVRGKEVYGREVQDSTLTAASLIDAIITHQINQPSPNDRSSPAPTNRTGDRLFASFQRSPASQQSGGGHGNPQQNPHNLSIPNQVHGHGPPQHEEKVVVNDGRMNHKMPPARYITGIADVNVGLFKINRRSERVDPPMKSGPSMGPGGVPSFGRREGISLDYFNNLIMEKMRNENNEEMKSEDGHERKHDPNSGPSVPQMNLPGGSASHVHGHNPAAHGHPSHFGGLAGRIAAAARDDMRSNSDSQRGGDGQHFQLKIEKMDDEPSKGGDSDSPASMVIDESADMKDPKSQQSHNDSSATATSQPNYEPLTDEEN</sequence>